<evidence type="ECO:0000313" key="4">
    <source>
        <dbReference type="Proteomes" id="UP000681967"/>
    </source>
</evidence>
<evidence type="ECO:0000313" key="3">
    <source>
        <dbReference type="EMBL" id="CAF5204948.1"/>
    </source>
</evidence>
<name>A0A8S3FPT8_9BILA</name>
<dbReference type="AlphaFoldDB" id="A0A8S3FPT8"/>
<dbReference type="Proteomes" id="UP000681967">
    <property type="component" value="Unassembled WGS sequence"/>
</dbReference>
<dbReference type="EMBL" id="CAJOBH010248252">
    <property type="protein sequence ID" value="CAF5131604.1"/>
    <property type="molecule type" value="Genomic_DNA"/>
</dbReference>
<dbReference type="EMBL" id="CAJOBJ010348499">
    <property type="protein sequence ID" value="CAF5204948.1"/>
    <property type="molecule type" value="Genomic_DNA"/>
</dbReference>
<proteinExistence type="predicted"/>
<protein>
    <submittedName>
        <fullName evidence="2">Uncharacterized protein</fullName>
    </submittedName>
</protein>
<comment type="caution">
    <text evidence="2">The sequence shown here is derived from an EMBL/GenBank/DDBJ whole genome shotgun (WGS) entry which is preliminary data.</text>
</comment>
<reference evidence="2" key="1">
    <citation type="submission" date="2021-02" db="EMBL/GenBank/DDBJ databases">
        <authorList>
            <person name="Nowell W R."/>
        </authorList>
    </citation>
    <scope>NUCLEOTIDE SEQUENCE</scope>
</reference>
<accession>A0A8S3FPT8</accession>
<feature type="compositionally biased region" description="Polar residues" evidence="1">
    <location>
        <begin position="1"/>
        <end position="24"/>
    </location>
</feature>
<evidence type="ECO:0000256" key="1">
    <source>
        <dbReference type="SAM" id="MobiDB-lite"/>
    </source>
</evidence>
<sequence>MNVNERSLATMSTLNAQGARGSSNHADEHPEPSSTLSIFALDYKKHEDLKQMLDSNKDNLKLEAMRR</sequence>
<feature type="region of interest" description="Disordered" evidence="1">
    <location>
        <begin position="1"/>
        <end position="33"/>
    </location>
</feature>
<evidence type="ECO:0000313" key="2">
    <source>
        <dbReference type="EMBL" id="CAF5131604.1"/>
    </source>
</evidence>
<gene>
    <name evidence="2" type="ORF">BYL167_LOCUS68611</name>
    <name evidence="3" type="ORF">GIL414_LOCUS77821</name>
</gene>
<feature type="non-terminal residue" evidence="2">
    <location>
        <position position="67"/>
    </location>
</feature>
<dbReference type="Proteomes" id="UP000681720">
    <property type="component" value="Unassembled WGS sequence"/>
</dbReference>
<organism evidence="2 4">
    <name type="scientific">Rotaria magnacalcarata</name>
    <dbReference type="NCBI Taxonomy" id="392030"/>
    <lineage>
        <taxon>Eukaryota</taxon>
        <taxon>Metazoa</taxon>
        <taxon>Spiralia</taxon>
        <taxon>Gnathifera</taxon>
        <taxon>Rotifera</taxon>
        <taxon>Eurotatoria</taxon>
        <taxon>Bdelloidea</taxon>
        <taxon>Philodinida</taxon>
        <taxon>Philodinidae</taxon>
        <taxon>Rotaria</taxon>
    </lineage>
</organism>